<protein>
    <recommendedName>
        <fullName evidence="3">YD repeat-containing protein</fullName>
    </recommendedName>
</protein>
<dbReference type="AlphaFoldDB" id="A0A7W7J111"/>
<dbReference type="Proteomes" id="UP000561681">
    <property type="component" value="Unassembled WGS sequence"/>
</dbReference>
<evidence type="ECO:0000313" key="2">
    <source>
        <dbReference type="Proteomes" id="UP000561681"/>
    </source>
</evidence>
<accession>A0A7W7J111</accession>
<gene>
    <name evidence="1" type="ORF">HNP37_004363</name>
</gene>
<organism evidence="1 2">
    <name type="scientific">Flavobacterium nitrogenifigens</name>
    <dbReference type="NCBI Taxonomy" id="1617283"/>
    <lineage>
        <taxon>Bacteria</taxon>
        <taxon>Pseudomonadati</taxon>
        <taxon>Bacteroidota</taxon>
        <taxon>Flavobacteriia</taxon>
        <taxon>Flavobacteriales</taxon>
        <taxon>Flavobacteriaceae</taxon>
        <taxon>Flavobacterium</taxon>
    </lineage>
</organism>
<comment type="caution">
    <text evidence="1">The sequence shown here is derived from an EMBL/GenBank/DDBJ whole genome shotgun (WGS) entry which is preliminary data.</text>
</comment>
<keyword evidence="2" id="KW-1185">Reference proteome</keyword>
<proteinExistence type="predicted"/>
<evidence type="ECO:0008006" key="3">
    <source>
        <dbReference type="Google" id="ProtNLM"/>
    </source>
</evidence>
<sequence length="342" mass="40831">MKNTLAFFLLLLHQLSFCQYSKINKNLYTPQPQNIEFKKQVKKIILKDYAIDYKKDTIKNISEVSFSIKGKIETVKNSNKFLGDSWQIVELDDLERIKTISYQEEASFKTFARQYYSTKTVFPDSTIIDRGNSQEKYINYFANNLVTKQDHYVNNKLQDYRTYKYNNQNQLIEDLYNNPKNPSGKTLIVNENQLSFFPEQQTLYEYQKIKDTSIVIKSTDAGARKEVTKSFKNSKFSFEIEEIFEKGFLYSSTSTYKYKDSTVTNSNYYFGNKQLSRYYNYYVYPQKLINKWKSDITAKEEDLEITDITIEYDKFKNWIRKTYTKNQSVIRTVNRQIEYYNP</sequence>
<name>A0A7W7J111_9FLAO</name>
<dbReference type="EMBL" id="JACHLD010000009">
    <property type="protein sequence ID" value="MBB4804276.1"/>
    <property type="molecule type" value="Genomic_DNA"/>
</dbReference>
<evidence type="ECO:0000313" key="1">
    <source>
        <dbReference type="EMBL" id="MBB4804276.1"/>
    </source>
</evidence>
<dbReference type="RefSeq" id="WP_184167138.1">
    <property type="nucleotide sequence ID" value="NZ_JACHLD010000009.1"/>
</dbReference>
<reference evidence="1 2" key="1">
    <citation type="submission" date="2020-08" db="EMBL/GenBank/DDBJ databases">
        <title>Functional genomics of gut bacteria from endangered species of beetles.</title>
        <authorList>
            <person name="Carlos-Shanley C."/>
        </authorList>
    </citation>
    <scope>NUCLEOTIDE SEQUENCE [LARGE SCALE GENOMIC DNA]</scope>
    <source>
        <strain evidence="1 2">S00142</strain>
    </source>
</reference>